<organism evidence="3 4">
    <name type="scientific">Nocardioides panzhihuensis</name>
    <dbReference type="NCBI Taxonomy" id="860243"/>
    <lineage>
        <taxon>Bacteria</taxon>
        <taxon>Bacillati</taxon>
        <taxon>Actinomycetota</taxon>
        <taxon>Actinomycetes</taxon>
        <taxon>Propionibacteriales</taxon>
        <taxon>Nocardioidaceae</taxon>
        <taxon>Nocardioides</taxon>
    </lineage>
</organism>
<feature type="chain" id="PRO_5038438869" description="ARB-07466-like C-terminal domain-containing protein" evidence="1">
    <location>
        <begin position="41"/>
        <end position="301"/>
    </location>
</feature>
<comment type="caution">
    <text evidence="3">The sequence shown here is derived from an EMBL/GenBank/DDBJ whole genome shotgun (WGS) entry which is preliminary data.</text>
</comment>
<feature type="signal peptide" evidence="1">
    <location>
        <begin position="1"/>
        <end position="40"/>
    </location>
</feature>
<gene>
    <name evidence="3" type="ORF">BJ988_003275</name>
</gene>
<name>A0A7Z0DNT3_9ACTN</name>
<feature type="domain" description="ARB-07466-like C-terminal" evidence="2">
    <location>
        <begin position="194"/>
        <end position="293"/>
    </location>
</feature>
<dbReference type="EMBL" id="JACBZR010000001">
    <property type="protein sequence ID" value="NYI78627.1"/>
    <property type="molecule type" value="Genomic_DNA"/>
</dbReference>
<evidence type="ECO:0000256" key="1">
    <source>
        <dbReference type="SAM" id="SignalP"/>
    </source>
</evidence>
<dbReference type="Proteomes" id="UP000564496">
    <property type="component" value="Unassembled WGS sequence"/>
</dbReference>
<protein>
    <recommendedName>
        <fullName evidence="2">ARB-07466-like C-terminal domain-containing protein</fullName>
    </recommendedName>
</protein>
<reference evidence="3 4" key="1">
    <citation type="submission" date="2020-07" db="EMBL/GenBank/DDBJ databases">
        <title>Sequencing the genomes of 1000 actinobacteria strains.</title>
        <authorList>
            <person name="Klenk H.-P."/>
        </authorList>
    </citation>
    <scope>NUCLEOTIDE SEQUENCE [LARGE SCALE GENOMIC DNA]</scope>
    <source>
        <strain evidence="3 4">DSM 26487</strain>
    </source>
</reference>
<keyword evidence="1" id="KW-0732">Signal</keyword>
<sequence length="301" mass="31504">MAGSHRGDTRAVRKTKSIVVSAGVAVLATGAAVGAGAAFAEPTSSLVTKSAGASLTSSKANVPSTRDDARVAGDRRETVVSRDGGNRESVSSVETLTKGPEQVETGTAKALKRWTDETLNLWSAYGKHSAQKGEIEAGEVVYATGRTESGRDEIIFDGEVAWVTTGHLSDEKPETTGVAAGVSAAACGDSSVESGLVSDAVTVYRAVCNAFPEVASMTVGGWDAHGEHTSGKALDFMTSDKALGDAIAAYLQKHAAALNLYDIIWYQQIWTPVRASEGWRSMEDRGSATANHYDHVHVSTN</sequence>
<evidence type="ECO:0000259" key="2">
    <source>
        <dbReference type="Pfam" id="PF26571"/>
    </source>
</evidence>
<dbReference type="AlphaFoldDB" id="A0A7Z0DNT3"/>
<dbReference type="RefSeq" id="WP_179658928.1">
    <property type="nucleotide sequence ID" value="NZ_JACBZR010000001.1"/>
</dbReference>
<evidence type="ECO:0000313" key="4">
    <source>
        <dbReference type="Proteomes" id="UP000564496"/>
    </source>
</evidence>
<keyword evidence="4" id="KW-1185">Reference proteome</keyword>
<dbReference type="InterPro" id="IPR058593">
    <property type="entry name" value="ARB_07466-like_C"/>
</dbReference>
<evidence type="ECO:0000313" key="3">
    <source>
        <dbReference type="EMBL" id="NYI78627.1"/>
    </source>
</evidence>
<proteinExistence type="predicted"/>
<accession>A0A7Z0DNT3</accession>
<dbReference type="Pfam" id="PF26571">
    <property type="entry name" value="VldE"/>
    <property type="match status" value="1"/>
</dbReference>